<keyword evidence="1" id="KW-0812">Transmembrane</keyword>
<reference evidence="2 3" key="2">
    <citation type="submission" date="2018-11" db="EMBL/GenBank/DDBJ databases">
        <authorList>
            <consortium name="Pathogen Informatics"/>
        </authorList>
    </citation>
    <scope>NUCLEOTIDE SEQUENCE [LARGE SCALE GENOMIC DNA]</scope>
    <source>
        <strain evidence="2 3">MHpl1</strain>
    </source>
</reference>
<evidence type="ECO:0000313" key="2">
    <source>
        <dbReference type="EMBL" id="VDO53780.1"/>
    </source>
</evidence>
<dbReference type="OMA" id="YMLLMRI"/>
<sequence>SYTSKNVFGTNLCAADYYRFSTAGPYVLVIVSTMVNTLLTVRDETPVSSICLTRDAVNPEFYSYILVLRIICISISALIYVVILTKIKKRLLHMERRRHSPGYSAIGFLKRSTVTFGLTTANAVVFLLIPDVIKVTGFLELAQKRSILLYSLSMTNVILNAFILFFRHREIRNNIKRLFQVLQNRKRWMGNRVWVVTFSRING</sequence>
<dbReference type="Proteomes" id="UP000268014">
    <property type="component" value="Unassembled WGS sequence"/>
</dbReference>
<feature type="transmembrane region" description="Helical" evidence="1">
    <location>
        <begin position="147"/>
        <end position="166"/>
    </location>
</feature>
<evidence type="ECO:0000313" key="3">
    <source>
        <dbReference type="Proteomes" id="UP000268014"/>
    </source>
</evidence>
<keyword evidence="1" id="KW-0472">Membrane</keyword>
<dbReference type="EMBL" id="UZAF01018669">
    <property type="protein sequence ID" value="VDO53780.1"/>
    <property type="molecule type" value="Genomic_DNA"/>
</dbReference>
<proteinExistence type="predicted"/>
<organism evidence="4">
    <name type="scientific">Haemonchus placei</name>
    <name type="common">Barber's pole worm</name>
    <dbReference type="NCBI Taxonomy" id="6290"/>
    <lineage>
        <taxon>Eukaryota</taxon>
        <taxon>Metazoa</taxon>
        <taxon>Ecdysozoa</taxon>
        <taxon>Nematoda</taxon>
        <taxon>Chromadorea</taxon>
        <taxon>Rhabditida</taxon>
        <taxon>Rhabditina</taxon>
        <taxon>Rhabditomorpha</taxon>
        <taxon>Strongyloidea</taxon>
        <taxon>Trichostrongylidae</taxon>
        <taxon>Haemonchus</taxon>
    </lineage>
</organism>
<dbReference type="AlphaFoldDB" id="A0A0N4WT12"/>
<feature type="transmembrane region" description="Helical" evidence="1">
    <location>
        <begin position="61"/>
        <end position="87"/>
    </location>
</feature>
<evidence type="ECO:0000313" key="4">
    <source>
        <dbReference type="WBParaSite" id="HPLM_0001470501-mRNA-1"/>
    </source>
</evidence>
<dbReference type="SUPFAM" id="SSF81321">
    <property type="entry name" value="Family A G protein-coupled receptor-like"/>
    <property type="match status" value="1"/>
</dbReference>
<protein>
    <submittedName>
        <fullName evidence="4">G_PROTEIN_RECEP_F1_2 domain-containing protein</fullName>
    </submittedName>
</protein>
<reference evidence="4" key="1">
    <citation type="submission" date="2017-02" db="UniProtKB">
        <authorList>
            <consortium name="WormBaseParasite"/>
        </authorList>
    </citation>
    <scope>IDENTIFICATION</scope>
</reference>
<feature type="transmembrane region" description="Helical" evidence="1">
    <location>
        <begin position="20"/>
        <end position="41"/>
    </location>
</feature>
<dbReference type="OrthoDB" id="5872702at2759"/>
<keyword evidence="3" id="KW-1185">Reference proteome</keyword>
<feature type="transmembrane region" description="Helical" evidence="1">
    <location>
        <begin position="108"/>
        <end position="127"/>
    </location>
</feature>
<evidence type="ECO:0000256" key="1">
    <source>
        <dbReference type="SAM" id="Phobius"/>
    </source>
</evidence>
<keyword evidence="1" id="KW-1133">Transmembrane helix</keyword>
<dbReference type="WBParaSite" id="HPLM_0001470501-mRNA-1">
    <property type="protein sequence ID" value="HPLM_0001470501-mRNA-1"/>
    <property type="gene ID" value="HPLM_0001470501"/>
</dbReference>
<accession>A0A0N4WT12</accession>
<name>A0A0N4WT12_HAEPC</name>
<gene>
    <name evidence="2" type="ORF">HPLM_LOCUS14697</name>
</gene>
<dbReference type="Gene3D" id="1.20.1070.10">
    <property type="entry name" value="Rhodopsin 7-helix transmembrane proteins"/>
    <property type="match status" value="1"/>
</dbReference>